<keyword evidence="1" id="KW-0378">Hydrolase</keyword>
<dbReference type="CDD" id="cd05829">
    <property type="entry name" value="Sortase_F"/>
    <property type="match status" value="1"/>
</dbReference>
<dbReference type="InterPro" id="IPR023365">
    <property type="entry name" value="Sortase_dom-sf"/>
</dbReference>
<evidence type="ECO:0000313" key="4">
    <source>
        <dbReference type="Proteomes" id="UP000620075"/>
    </source>
</evidence>
<evidence type="ECO:0000313" key="3">
    <source>
        <dbReference type="EMBL" id="MBJ7603664.1"/>
    </source>
</evidence>
<reference evidence="3 4" key="1">
    <citation type="submission" date="2020-10" db="EMBL/GenBank/DDBJ databases">
        <title>Ca. Dormibacterota MAGs.</title>
        <authorList>
            <person name="Montgomery K."/>
        </authorList>
    </citation>
    <scope>NUCLEOTIDE SEQUENCE [LARGE SCALE GENOMIC DNA]</scope>
    <source>
        <strain evidence="3">SC8811_S16_3</strain>
    </source>
</reference>
<sequence>MQLATPTVRAPLEGGGAVPAQDSPERPVAAQPLRIEIASIGVSSGLGRVGVEPDGTIQVPSDYGQAAWYAGGPAPGEQGPAVILGHLDSFTGPGVFWNLAKLHPGDPMTVVRQDGVAVGFHVSRVDSFPRDRFPIADVYGALPGPELRLITCGGTWDWGARRYGSNLVVFAAADVRPFPAEIPAARQMGSHGATAD</sequence>
<dbReference type="SUPFAM" id="SSF63817">
    <property type="entry name" value="Sortase"/>
    <property type="match status" value="1"/>
</dbReference>
<name>A0A934NE80_9BACT</name>
<dbReference type="GO" id="GO:0016787">
    <property type="term" value="F:hydrolase activity"/>
    <property type="evidence" value="ECO:0007669"/>
    <property type="project" value="UniProtKB-KW"/>
</dbReference>
<comment type="caution">
    <text evidence="3">The sequence shown here is derived from an EMBL/GenBank/DDBJ whole genome shotgun (WGS) entry which is preliminary data.</text>
</comment>
<evidence type="ECO:0000256" key="1">
    <source>
        <dbReference type="ARBA" id="ARBA00022801"/>
    </source>
</evidence>
<feature type="region of interest" description="Disordered" evidence="2">
    <location>
        <begin position="1"/>
        <end position="27"/>
    </location>
</feature>
<dbReference type="Gene3D" id="2.40.260.10">
    <property type="entry name" value="Sortase"/>
    <property type="match status" value="1"/>
</dbReference>
<protein>
    <submittedName>
        <fullName evidence="3">Class F sortase</fullName>
    </submittedName>
</protein>
<dbReference type="NCBIfam" id="NF033748">
    <property type="entry name" value="class_F_sortase"/>
    <property type="match status" value="1"/>
</dbReference>
<dbReference type="EMBL" id="JAEKNQ010000040">
    <property type="protein sequence ID" value="MBJ7603664.1"/>
    <property type="molecule type" value="Genomic_DNA"/>
</dbReference>
<evidence type="ECO:0000256" key="2">
    <source>
        <dbReference type="SAM" id="MobiDB-lite"/>
    </source>
</evidence>
<accession>A0A934NE80</accession>
<gene>
    <name evidence="3" type="ORF">JF888_10810</name>
</gene>
<dbReference type="InterPro" id="IPR005754">
    <property type="entry name" value="Sortase"/>
</dbReference>
<dbReference type="InterPro" id="IPR042001">
    <property type="entry name" value="Sortase_F"/>
</dbReference>
<organism evidence="3 4">
    <name type="scientific">Candidatus Dormiibacter inghamiae</name>
    <dbReference type="NCBI Taxonomy" id="3127013"/>
    <lineage>
        <taxon>Bacteria</taxon>
        <taxon>Bacillati</taxon>
        <taxon>Candidatus Dormiibacterota</taxon>
        <taxon>Candidatus Dormibacteria</taxon>
        <taxon>Candidatus Dormibacterales</taxon>
        <taxon>Candidatus Dormibacteraceae</taxon>
        <taxon>Candidatus Dormiibacter</taxon>
    </lineage>
</organism>
<dbReference type="Proteomes" id="UP000620075">
    <property type="component" value="Unassembled WGS sequence"/>
</dbReference>
<dbReference type="AlphaFoldDB" id="A0A934NE80"/>
<dbReference type="RefSeq" id="WP_338180047.1">
    <property type="nucleotide sequence ID" value="NZ_JAEKNQ010000040.1"/>
</dbReference>
<proteinExistence type="predicted"/>
<dbReference type="Pfam" id="PF04203">
    <property type="entry name" value="Sortase"/>
    <property type="match status" value="1"/>
</dbReference>